<dbReference type="AlphaFoldDB" id="A0A1F8A5A9"/>
<comment type="caution">
    <text evidence="1">The sequence shown here is derived from an EMBL/GenBank/DDBJ whole genome shotgun (WGS) entry which is preliminary data.</text>
</comment>
<proteinExistence type="predicted"/>
<reference evidence="1 2" key="1">
    <citation type="journal article" date="2016" name="Genome Biol. Evol.">
        <title>Draft genome sequence of an aflatoxigenic Aspergillus species, A. bombycis.</title>
        <authorList>
            <person name="Moore G.G."/>
            <person name="Mack B.M."/>
            <person name="Beltz S.B."/>
            <person name="Gilbert M.K."/>
        </authorList>
    </citation>
    <scope>NUCLEOTIDE SEQUENCE [LARGE SCALE GENOMIC DNA]</scope>
    <source>
        <strain evidence="2">NRRL 26010</strain>
    </source>
</reference>
<sequence length="266" mass="30518">MPYYVHIVVRGALNSSLYVLTTLNRETADYFYRQLQEHTPIKALGFTPLKTIYSPTFWSVDPTQDNTDMLLTNLITEIHQGTNRDIPQRAQHWLKGKLFISPLTNQITINPTNPSDDNASGHVNNRCYYIRNRNAQEWWFVPPNKVEVNVSIRNRSKFCLQMCPKRSEPLILVGRDILQLTLMEKGNTHRSVALSLDNQQRLVCPSVSSAVDPLKFFFYKFREGGFSVITPFQDQDPLVQWTPTGALATEGPGEDWMLVASEFLPR</sequence>
<gene>
    <name evidence="1" type="ORF">ABOM_004414</name>
</gene>
<dbReference type="RefSeq" id="XP_022390657.1">
    <property type="nucleotide sequence ID" value="XM_022531544.1"/>
</dbReference>
<evidence type="ECO:0000313" key="1">
    <source>
        <dbReference type="EMBL" id="OGM46940.1"/>
    </source>
</evidence>
<dbReference type="OrthoDB" id="4415039at2759"/>
<name>A0A1F8A5A9_9EURO</name>
<dbReference type="EMBL" id="LYCR01000027">
    <property type="protein sequence ID" value="OGM46940.1"/>
    <property type="molecule type" value="Genomic_DNA"/>
</dbReference>
<protein>
    <submittedName>
        <fullName evidence="1">Uncharacterized protein</fullName>
    </submittedName>
</protein>
<evidence type="ECO:0000313" key="2">
    <source>
        <dbReference type="Proteomes" id="UP000179179"/>
    </source>
</evidence>
<dbReference type="GeneID" id="34447804"/>
<keyword evidence="2" id="KW-1185">Reference proteome</keyword>
<dbReference type="Proteomes" id="UP000179179">
    <property type="component" value="Unassembled WGS sequence"/>
</dbReference>
<accession>A0A1F8A5A9</accession>
<organism evidence="1 2">
    <name type="scientific">Aspergillus bombycis</name>
    <dbReference type="NCBI Taxonomy" id="109264"/>
    <lineage>
        <taxon>Eukaryota</taxon>
        <taxon>Fungi</taxon>
        <taxon>Dikarya</taxon>
        <taxon>Ascomycota</taxon>
        <taxon>Pezizomycotina</taxon>
        <taxon>Eurotiomycetes</taxon>
        <taxon>Eurotiomycetidae</taxon>
        <taxon>Eurotiales</taxon>
        <taxon>Aspergillaceae</taxon>
        <taxon>Aspergillus</taxon>
    </lineage>
</organism>